<organism evidence="11 12">
    <name type="scientific">Herrania umbratica</name>
    <dbReference type="NCBI Taxonomy" id="108875"/>
    <lineage>
        <taxon>Eukaryota</taxon>
        <taxon>Viridiplantae</taxon>
        <taxon>Streptophyta</taxon>
        <taxon>Embryophyta</taxon>
        <taxon>Tracheophyta</taxon>
        <taxon>Spermatophyta</taxon>
        <taxon>Magnoliopsida</taxon>
        <taxon>eudicotyledons</taxon>
        <taxon>Gunneridae</taxon>
        <taxon>Pentapetalae</taxon>
        <taxon>rosids</taxon>
        <taxon>malvids</taxon>
        <taxon>Malvales</taxon>
        <taxon>Malvaceae</taxon>
        <taxon>Byttnerioideae</taxon>
        <taxon>Herrania</taxon>
    </lineage>
</organism>
<feature type="transmembrane region" description="Helical" evidence="9">
    <location>
        <begin position="202"/>
        <end position="223"/>
    </location>
</feature>
<dbReference type="PANTHER" id="PTHR45136">
    <property type="entry name" value="ABC TRANSPORTER DOMAIN-CONTAINING PROTEIN"/>
    <property type="match status" value="1"/>
</dbReference>
<evidence type="ECO:0000313" key="11">
    <source>
        <dbReference type="Proteomes" id="UP000504621"/>
    </source>
</evidence>
<dbReference type="PANTHER" id="PTHR45136:SF2">
    <property type="entry name" value="ABC TRANSPORTER DOMAIN-CONTAINING PROTEIN"/>
    <property type="match status" value="1"/>
</dbReference>
<feature type="transmembrane region" description="Helical" evidence="9">
    <location>
        <begin position="282"/>
        <end position="301"/>
    </location>
</feature>
<keyword evidence="6 9" id="KW-0472">Membrane</keyword>
<dbReference type="Proteomes" id="UP000504621">
    <property type="component" value="Unplaced"/>
</dbReference>
<feature type="transmembrane region" description="Helical" evidence="9">
    <location>
        <begin position="40"/>
        <end position="64"/>
    </location>
</feature>
<evidence type="ECO:0000256" key="6">
    <source>
        <dbReference type="ARBA" id="ARBA00023136"/>
    </source>
</evidence>
<accession>A0A6J0ZL94</accession>
<dbReference type="SUPFAM" id="SSF90123">
    <property type="entry name" value="ABC transporter transmembrane region"/>
    <property type="match status" value="1"/>
</dbReference>
<comment type="similarity">
    <text evidence="1">Belongs to the ABC transporter superfamily. ABCB family. Multidrug resistance exporter (TC 3.A.1.201) subfamily.</text>
</comment>
<evidence type="ECO:0000256" key="5">
    <source>
        <dbReference type="ARBA" id="ARBA00022989"/>
    </source>
</evidence>
<keyword evidence="5 9" id="KW-1133">Transmembrane helix</keyword>
<feature type="region of interest" description="Disordered" evidence="8">
    <location>
        <begin position="1"/>
        <end position="20"/>
    </location>
</feature>
<sequence length="328" mass="35737">MKESSEEKKNGDHDQLSDDEARTLGGSLRMVLKQADWKDMVLMMLGIIGCVADGLAMALIMIVLSKLMNSYAAGASFNLEVINKPHCMYFSADTTVCIGFNYVAIGVGSGAFLEGFCWARTAERQLARLGRKYLEAVLRQDVGFIDINHGPSMTSQVISSISNDTLTIQGVLTEKIANFITNISMFITAQMAAVYLSWRLAIVGIPTLSMLIIPAIVYGNFLAEIAEKMQQSYAIAGGIVEQTMSSIRTVYSYVEEDHMVKSYKTVLEPTLMLDIKQGLIKGMAMGSIGVTFAVWAFQGWYGSTLVTKKAAKGGDVFTAEVCIIYGGL</sequence>
<evidence type="ECO:0000256" key="9">
    <source>
        <dbReference type="SAM" id="Phobius"/>
    </source>
</evidence>
<feature type="transmembrane region" description="Helical" evidence="9">
    <location>
        <begin position="176"/>
        <end position="196"/>
    </location>
</feature>
<dbReference type="GO" id="GO:0140359">
    <property type="term" value="F:ABC-type transporter activity"/>
    <property type="evidence" value="ECO:0007669"/>
    <property type="project" value="InterPro"/>
</dbReference>
<evidence type="ECO:0000259" key="10">
    <source>
        <dbReference type="PROSITE" id="PS50929"/>
    </source>
</evidence>
<dbReference type="GO" id="GO:0016020">
    <property type="term" value="C:membrane"/>
    <property type="evidence" value="ECO:0007669"/>
    <property type="project" value="InterPro"/>
</dbReference>
<dbReference type="InterPro" id="IPR036640">
    <property type="entry name" value="ABC1_TM_sf"/>
</dbReference>
<dbReference type="Pfam" id="PF00664">
    <property type="entry name" value="ABC_membrane"/>
    <property type="match status" value="1"/>
</dbReference>
<dbReference type="RefSeq" id="XP_021275567.1">
    <property type="nucleotide sequence ID" value="XM_021419892.1"/>
</dbReference>
<protein>
    <submittedName>
        <fullName evidence="12">ABC transporter B family member 15-like</fullName>
    </submittedName>
</protein>
<dbReference type="Gene3D" id="1.20.1560.10">
    <property type="entry name" value="ABC transporter type 1, transmembrane domain"/>
    <property type="match status" value="1"/>
</dbReference>
<keyword evidence="2" id="KW-0813">Transport</keyword>
<dbReference type="OrthoDB" id="963259at2759"/>
<evidence type="ECO:0000256" key="1">
    <source>
        <dbReference type="ARBA" id="ARBA00007577"/>
    </source>
</evidence>
<keyword evidence="11" id="KW-1185">Reference proteome</keyword>
<keyword evidence="7" id="KW-0325">Glycoprotein</keyword>
<keyword evidence="3 9" id="KW-0812">Transmembrane</keyword>
<dbReference type="CDD" id="cd18577">
    <property type="entry name" value="ABC_6TM_Pgp_ABCB1_D1_like"/>
    <property type="match status" value="1"/>
</dbReference>
<dbReference type="PROSITE" id="PS50929">
    <property type="entry name" value="ABC_TM1F"/>
    <property type="match status" value="1"/>
</dbReference>
<evidence type="ECO:0000256" key="4">
    <source>
        <dbReference type="ARBA" id="ARBA00022737"/>
    </source>
</evidence>
<evidence type="ECO:0000256" key="3">
    <source>
        <dbReference type="ARBA" id="ARBA00022692"/>
    </source>
</evidence>
<evidence type="ECO:0000256" key="2">
    <source>
        <dbReference type="ARBA" id="ARBA00022448"/>
    </source>
</evidence>
<evidence type="ECO:0000256" key="7">
    <source>
        <dbReference type="ARBA" id="ARBA00023180"/>
    </source>
</evidence>
<reference evidence="12" key="1">
    <citation type="submission" date="2025-08" db="UniProtKB">
        <authorList>
            <consortium name="RefSeq"/>
        </authorList>
    </citation>
    <scope>IDENTIFICATION</scope>
    <source>
        <tissue evidence="12">Leaf</tissue>
    </source>
</reference>
<name>A0A6J0ZL94_9ROSI</name>
<feature type="domain" description="ABC transmembrane type-1" evidence="10">
    <location>
        <begin position="45"/>
        <end position="328"/>
    </location>
</feature>
<dbReference type="GO" id="GO:0005524">
    <property type="term" value="F:ATP binding"/>
    <property type="evidence" value="ECO:0007669"/>
    <property type="project" value="InterPro"/>
</dbReference>
<dbReference type="AlphaFoldDB" id="A0A6J0ZL94"/>
<dbReference type="InterPro" id="IPR011527">
    <property type="entry name" value="ABC1_TM_dom"/>
</dbReference>
<proteinExistence type="inferred from homology"/>
<evidence type="ECO:0000313" key="12">
    <source>
        <dbReference type="RefSeq" id="XP_021275567.1"/>
    </source>
</evidence>
<evidence type="ECO:0000256" key="8">
    <source>
        <dbReference type="SAM" id="MobiDB-lite"/>
    </source>
</evidence>
<keyword evidence="4" id="KW-0677">Repeat</keyword>
<gene>
    <name evidence="12" type="primary">LOC110410261</name>
</gene>
<dbReference type="GeneID" id="110410261"/>